<evidence type="ECO:0000313" key="1">
    <source>
        <dbReference type="EMBL" id="NDV61606.1"/>
    </source>
</evidence>
<reference evidence="1 2" key="1">
    <citation type="submission" date="2020-02" db="EMBL/GenBank/DDBJ databases">
        <title>Albibacoteraceae fam. nov., the first described family within the subdivision 4 Verrucomicrobia.</title>
        <authorList>
            <person name="Xi F."/>
        </authorList>
    </citation>
    <scope>NUCLEOTIDE SEQUENCE [LARGE SCALE GENOMIC DNA]</scope>
    <source>
        <strain evidence="1 2">CK1056</strain>
    </source>
</reference>
<sequence>MKLSRTQKILAGIACLALYSIPLATINGAFDIFMKTDGSGIPDGESDGGSFPEYKGWIEIDSFSVGGSAPFAIGSIGGGGGDGKVSLTSMNVTMPVGQTSPGFFNNLTTGKFVAEIKLFMRTPNSSTEFMRIYMKNVFVESMSWSGVAGGDDKPFQSMSLAYQAVKVEYVTFDIKTNAEIDTFSAEWDLASNTATYPTK</sequence>
<dbReference type="Gene3D" id="2.30.110.20">
    <property type="entry name" value="Hcp1-like"/>
    <property type="match status" value="1"/>
</dbReference>
<protein>
    <submittedName>
        <fullName evidence="1">Type VI secretion system tube protein Hcp</fullName>
    </submittedName>
</protein>
<dbReference type="PANTHER" id="PTHR36152:SF1">
    <property type="entry name" value="UBIQUITIN-LIKE DOMAIN-CONTAINING PROTEIN"/>
    <property type="match status" value="1"/>
</dbReference>
<gene>
    <name evidence="1" type="ORF">G0Q06_04005</name>
</gene>
<dbReference type="InterPro" id="IPR008514">
    <property type="entry name" value="T6SS_Hcp"/>
</dbReference>
<dbReference type="AlphaFoldDB" id="A0A6B2LZV5"/>
<dbReference type="EMBL" id="JAAGNX010000001">
    <property type="protein sequence ID" value="NDV61606.1"/>
    <property type="molecule type" value="Genomic_DNA"/>
</dbReference>
<dbReference type="Proteomes" id="UP000478417">
    <property type="component" value="Unassembled WGS sequence"/>
</dbReference>
<dbReference type="RefSeq" id="WP_163962687.1">
    <property type="nucleotide sequence ID" value="NZ_JAAGNX010000001.1"/>
</dbReference>
<accession>A0A6B2LZV5</accession>
<dbReference type="InterPro" id="IPR053165">
    <property type="entry name" value="HSI-I_assembly_Hcp1"/>
</dbReference>
<keyword evidence="2" id="KW-1185">Reference proteome</keyword>
<comment type="caution">
    <text evidence="1">The sequence shown here is derived from an EMBL/GenBank/DDBJ whole genome shotgun (WGS) entry which is preliminary data.</text>
</comment>
<dbReference type="SUPFAM" id="SSF141452">
    <property type="entry name" value="Hcp1-like"/>
    <property type="match status" value="1"/>
</dbReference>
<dbReference type="PANTHER" id="PTHR36152">
    <property type="entry name" value="CYTOPLASMIC PROTEIN-RELATED"/>
    <property type="match status" value="1"/>
</dbReference>
<evidence type="ECO:0000313" key="2">
    <source>
        <dbReference type="Proteomes" id="UP000478417"/>
    </source>
</evidence>
<organism evidence="1 2">
    <name type="scientific">Oceanipulchritudo coccoides</name>
    <dbReference type="NCBI Taxonomy" id="2706888"/>
    <lineage>
        <taxon>Bacteria</taxon>
        <taxon>Pseudomonadati</taxon>
        <taxon>Verrucomicrobiota</taxon>
        <taxon>Opitutia</taxon>
        <taxon>Puniceicoccales</taxon>
        <taxon>Oceanipulchritudinaceae</taxon>
        <taxon>Oceanipulchritudo</taxon>
    </lineage>
</organism>
<proteinExistence type="predicted"/>
<dbReference type="InterPro" id="IPR036624">
    <property type="entry name" value="Hcp1-lik_sf"/>
</dbReference>
<dbReference type="Pfam" id="PF05638">
    <property type="entry name" value="T6SS_HCP"/>
    <property type="match status" value="1"/>
</dbReference>
<name>A0A6B2LZV5_9BACT</name>